<evidence type="ECO:0000259" key="2">
    <source>
        <dbReference type="Pfam" id="PF07589"/>
    </source>
</evidence>
<comment type="caution">
    <text evidence="3">The sequence shown here is derived from an EMBL/GenBank/DDBJ whole genome shotgun (WGS) entry which is preliminary data.</text>
</comment>
<evidence type="ECO:0000256" key="1">
    <source>
        <dbReference type="SAM" id="SignalP"/>
    </source>
</evidence>
<dbReference type="Pfam" id="PF05638">
    <property type="entry name" value="T6SS_HCP"/>
    <property type="match status" value="2"/>
</dbReference>
<feature type="chain" id="PRO_5003330854" description="Ice-binding protein C-terminal domain-containing protein" evidence="1">
    <location>
        <begin position="26"/>
        <end position="416"/>
    </location>
</feature>
<dbReference type="Pfam" id="PF07589">
    <property type="entry name" value="PEP-CTERM"/>
    <property type="match status" value="1"/>
</dbReference>
<dbReference type="eggNOG" id="COG3157">
    <property type="taxonomic scope" value="Bacteria"/>
</dbReference>
<dbReference type="PANTHER" id="PTHR36152">
    <property type="entry name" value="CYTOPLASMIC PROTEIN-RELATED"/>
    <property type="match status" value="1"/>
</dbReference>
<keyword evidence="1" id="KW-0732">Signal</keyword>
<dbReference type="RefSeq" id="WP_008059443.1">
    <property type="nucleotide sequence ID" value="NZ_AFHG01000031.1"/>
</dbReference>
<evidence type="ECO:0000313" key="4">
    <source>
        <dbReference type="Proteomes" id="UP000005019"/>
    </source>
</evidence>
<dbReference type="Proteomes" id="UP000005019">
    <property type="component" value="Unassembled WGS sequence"/>
</dbReference>
<dbReference type="STRING" id="1000565.METUNv1_00995"/>
<protein>
    <recommendedName>
        <fullName evidence="2">Ice-binding protein C-terminal domain-containing protein</fullName>
    </recommendedName>
</protein>
<proteinExistence type="predicted"/>
<dbReference type="OrthoDB" id="5066999at2"/>
<accession>F5R9S4</accession>
<gene>
    <name evidence="3" type="ORF">METUNv1_00995</name>
</gene>
<feature type="domain" description="Ice-binding protein C-terminal" evidence="2">
    <location>
        <begin position="389"/>
        <end position="413"/>
    </location>
</feature>
<dbReference type="InterPro" id="IPR013424">
    <property type="entry name" value="Ice-binding_C"/>
</dbReference>
<feature type="signal peptide" evidence="1">
    <location>
        <begin position="1"/>
        <end position="25"/>
    </location>
</feature>
<dbReference type="EMBL" id="AFHG01000031">
    <property type="protein sequence ID" value="EGK72756.1"/>
    <property type="molecule type" value="Genomic_DNA"/>
</dbReference>
<dbReference type="AlphaFoldDB" id="F5R9S4"/>
<organism evidence="3 4">
    <name type="scientific">Methyloversatilis universalis (strain ATCC BAA-1314 / DSM 25237 / JCM 13912 / CCUG 52030 / FAM5)</name>
    <dbReference type="NCBI Taxonomy" id="1000565"/>
    <lineage>
        <taxon>Bacteria</taxon>
        <taxon>Pseudomonadati</taxon>
        <taxon>Pseudomonadota</taxon>
        <taxon>Betaproteobacteria</taxon>
        <taxon>Nitrosomonadales</taxon>
        <taxon>Sterolibacteriaceae</taxon>
        <taxon>Methyloversatilis</taxon>
    </lineage>
</organism>
<evidence type="ECO:0000313" key="3">
    <source>
        <dbReference type="EMBL" id="EGK72756.1"/>
    </source>
</evidence>
<sequence>MNPHPLRRSACAAALLLLLSGATHASIYIDLPGADGASTALGHENWISVDSLQWGAGVSAALENTGSAWQVSRPSFSDIVWSQQADISVPRLMNKLFTRSITEKSTIDLTRTDSRGSETTYLQLKTEKVAMTGVSLSNGSVSASQAYSKIQMSYTPSSTGKDAGSKIVASYDLVTEKGTLSGARAPLTSGGGTSVAPGIYMRLGSGNDAIAGEVTGEAYRNWIQIDSAQLGVGASYSPATRSVSAPSFSELSITQAFDQTTPVVFNRLVTGKSVGEVVVDYVSVYGGGRDPAAYMRLVFQDVVFTGLSLSSGGDQPYVSESMSFSRMSQTVWELDETGKATGSSSYGYDLRAQKALDDALQGASVSNFGNGRLAAMAAGSEAPPPAPAPIPEPRTALMLLAGLGVLAIAAKRRLPT</sequence>
<name>F5R9S4_METUF</name>
<dbReference type="Gene3D" id="2.30.110.20">
    <property type="entry name" value="Hcp1-like"/>
    <property type="match status" value="2"/>
</dbReference>
<dbReference type="InterPro" id="IPR008514">
    <property type="entry name" value="T6SS_Hcp"/>
</dbReference>
<dbReference type="InterPro" id="IPR036624">
    <property type="entry name" value="Hcp1-lik_sf"/>
</dbReference>
<dbReference type="SUPFAM" id="SSF141452">
    <property type="entry name" value="Hcp1-like"/>
    <property type="match status" value="2"/>
</dbReference>
<dbReference type="PANTHER" id="PTHR36152:SF1">
    <property type="entry name" value="UBIQUITIN-LIKE DOMAIN-CONTAINING PROTEIN"/>
    <property type="match status" value="1"/>
</dbReference>
<keyword evidence="4" id="KW-1185">Reference proteome</keyword>
<dbReference type="InterPro" id="IPR053165">
    <property type="entry name" value="HSI-I_assembly_Hcp1"/>
</dbReference>
<reference evidence="3 4" key="1">
    <citation type="journal article" date="2011" name="J. Bacteriol.">
        <title>Genome sequence of Methyloversatilis universalis FAM5T, a methylotrophic representative of the order Rhodocyclales.</title>
        <authorList>
            <person name="Kittichotirat W."/>
            <person name="Good N.M."/>
            <person name="Hall R."/>
            <person name="Bringel F."/>
            <person name="Lajus A."/>
            <person name="Medigue C."/>
            <person name="Smalley N.E."/>
            <person name="Beck D."/>
            <person name="Bumgarner R."/>
            <person name="Vuilleumier S."/>
            <person name="Kalyuzhnaya M.G."/>
        </authorList>
    </citation>
    <scope>NUCLEOTIDE SEQUENCE [LARGE SCALE GENOMIC DNA]</scope>
    <source>
        <strain evidence="4">ATCC BAA-1314 / JCM 13912 / FAM5</strain>
    </source>
</reference>